<dbReference type="Proteomes" id="UP000241769">
    <property type="component" value="Unassembled WGS sequence"/>
</dbReference>
<feature type="transmembrane region" description="Helical" evidence="2">
    <location>
        <begin position="314"/>
        <end position="333"/>
    </location>
</feature>
<evidence type="ECO:0000256" key="2">
    <source>
        <dbReference type="SAM" id="Phobius"/>
    </source>
</evidence>
<feature type="transmembrane region" description="Helical" evidence="2">
    <location>
        <begin position="228"/>
        <end position="252"/>
    </location>
</feature>
<protein>
    <recommendedName>
        <fullName evidence="5">DUF2306 domain-containing protein</fullName>
    </recommendedName>
</protein>
<feature type="transmembrane region" description="Helical" evidence="2">
    <location>
        <begin position="196"/>
        <end position="216"/>
    </location>
</feature>
<keyword evidence="2" id="KW-1133">Transmembrane helix</keyword>
<feature type="region of interest" description="Disordered" evidence="1">
    <location>
        <begin position="368"/>
        <end position="388"/>
    </location>
</feature>
<dbReference type="AlphaFoldDB" id="A0A2P6NB89"/>
<gene>
    <name evidence="3" type="ORF">PROFUN_02041</name>
</gene>
<dbReference type="EMBL" id="MDYQ01000129">
    <property type="protein sequence ID" value="PRP81207.1"/>
    <property type="molecule type" value="Genomic_DNA"/>
</dbReference>
<dbReference type="STRING" id="1890364.A0A2P6NB89"/>
<feature type="compositionally biased region" description="Basic and acidic residues" evidence="1">
    <location>
        <begin position="377"/>
        <end position="388"/>
    </location>
</feature>
<sequence length="388" mass="43499">MSSSESLSHRTDHDARLTLQRAARQNLNRPPHAGPEVRILEAHNTNLSPDMTKQQEQPNLFVRCMRKIFHPLGFTKGYNFGLFAAFFLAMFIFCLVRSPYLNIGGSAKSSFASGAAPGEWYWYRSGIYRVGITMHLAAVIPAGILMVWQFLPVLRRGCVLFHRINGFIIYALITVGNIGGLLIARRTFGGATSVQAAVGLLAVITWISMSLAWYNIRRLQIEQHRAWMLRMAFYLGTIITTRLIVPIAAVFVSRGVYHTVWSCDELSFYYTDDPSQLTINYPACNITDYVAIQATFMTGRAENIGAALQINFGMALWVAIFIHTIGVEIYLNLTPREAERLRVISHQRQLAAGFKNPGSAGLTVDRWGDADPWMPPFEEKSPEKTSSS</sequence>
<proteinExistence type="predicted"/>
<dbReference type="InParanoid" id="A0A2P6NB89"/>
<keyword evidence="2" id="KW-0812">Transmembrane</keyword>
<feature type="transmembrane region" description="Helical" evidence="2">
    <location>
        <begin position="127"/>
        <end position="148"/>
    </location>
</feature>
<evidence type="ECO:0008006" key="5">
    <source>
        <dbReference type="Google" id="ProtNLM"/>
    </source>
</evidence>
<evidence type="ECO:0000313" key="4">
    <source>
        <dbReference type="Proteomes" id="UP000241769"/>
    </source>
</evidence>
<feature type="transmembrane region" description="Helical" evidence="2">
    <location>
        <begin position="77"/>
        <end position="100"/>
    </location>
</feature>
<keyword evidence="4" id="KW-1185">Reference proteome</keyword>
<dbReference type="Pfam" id="PF10067">
    <property type="entry name" value="DUF2306"/>
    <property type="match status" value="1"/>
</dbReference>
<keyword evidence="2" id="KW-0472">Membrane</keyword>
<accession>A0A2P6NB89</accession>
<name>A0A2P6NB89_9EUKA</name>
<evidence type="ECO:0000313" key="3">
    <source>
        <dbReference type="EMBL" id="PRP81207.1"/>
    </source>
</evidence>
<dbReference type="InterPro" id="IPR018750">
    <property type="entry name" value="DUF2306_membrane"/>
</dbReference>
<organism evidence="3 4">
    <name type="scientific">Planoprotostelium fungivorum</name>
    <dbReference type="NCBI Taxonomy" id="1890364"/>
    <lineage>
        <taxon>Eukaryota</taxon>
        <taxon>Amoebozoa</taxon>
        <taxon>Evosea</taxon>
        <taxon>Variosea</taxon>
        <taxon>Cavosteliida</taxon>
        <taxon>Cavosteliaceae</taxon>
        <taxon>Planoprotostelium</taxon>
    </lineage>
</organism>
<evidence type="ECO:0000256" key="1">
    <source>
        <dbReference type="SAM" id="MobiDB-lite"/>
    </source>
</evidence>
<reference evidence="3 4" key="1">
    <citation type="journal article" date="2018" name="Genome Biol. Evol.">
        <title>Multiple Roots of Fruiting Body Formation in Amoebozoa.</title>
        <authorList>
            <person name="Hillmann F."/>
            <person name="Forbes G."/>
            <person name="Novohradska S."/>
            <person name="Ferling I."/>
            <person name="Riege K."/>
            <person name="Groth M."/>
            <person name="Westermann M."/>
            <person name="Marz M."/>
            <person name="Spaller T."/>
            <person name="Winckler T."/>
            <person name="Schaap P."/>
            <person name="Glockner G."/>
        </authorList>
    </citation>
    <scope>NUCLEOTIDE SEQUENCE [LARGE SCALE GENOMIC DNA]</scope>
    <source>
        <strain evidence="3 4">Jena</strain>
    </source>
</reference>
<dbReference type="OrthoDB" id="193478at2759"/>
<comment type="caution">
    <text evidence="3">The sequence shown here is derived from an EMBL/GenBank/DDBJ whole genome shotgun (WGS) entry which is preliminary data.</text>
</comment>
<feature type="transmembrane region" description="Helical" evidence="2">
    <location>
        <begin position="160"/>
        <end position="184"/>
    </location>
</feature>